<protein>
    <submittedName>
        <fullName evidence="1">Uncharacterized protein</fullName>
    </submittedName>
</protein>
<reference evidence="1 2" key="1">
    <citation type="submission" date="2014-06" db="EMBL/GenBank/DDBJ databases">
        <title>Bioinformatic genomic analysis of Bacillus phage Bobb.</title>
        <authorList>
            <person name="Lewis H.M.N."/>
            <person name="Temple L."/>
            <person name="Barth R.N."/>
            <person name="Bowles K.M."/>
            <person name="Churchin D.I."/>
            <person name="Scott-Croshaw C."/>
            <person name="Glasgow G.H."/>
            <person name="Gloe M.W."/>
            <person name="McGough T.M."/>
            <person name="Nutbrown S.A."/>
            <person name="Romulus S.R."/>
            <person name="Sanders K.A.M."/>
            <person name="Diachok C.R."/>
            <person name="Serigano J.P."/>
            <person name="Shin D."/>
            <person name="Suresh M.H."/>
            <person name="Conner A.R.N."/>
            <person name="Korba R.M."/>
            <person name="Livermore R.J."/>
            <person name="Rohlf M.B."/>
            <person name="Utterback S.D."/>
            <person name="Wilson V.E."/>
        </authorList>
    </citation>
    <scope>NUCLEOTIDE SEQUENCE [LARGE SCALE GENOMIC DNA]</scope>
</reference>
<dbReference type="Proteomes" id="UP000028664">
    <property type="component" value="Segment"/>
</dbReference>
<keyword evidence="2" id="KW-1185">Reference proteome</keyword>
<evidence type="ECO:0000313" key="2">
    <source>
        <dbReference type="Proteomes" id="UP000028664"/>
    </source>
</evidence>
<organism evidence="1 2">
    <name type="scientific">Bacillus phage Bobb</name>
    <dbReference type="NCBI Taxonomy" id="1527469"/>
    <lineage>
        <taxon>Viruses</taxon>
        <taxon>Duplodnaviria</taxon>
        <taxon>Heunggongvirae</taxon>
        <taxon>Uroviricota</taxon>
        <taxon>Caudoviricetes</taxon>
        <taxon>Herelleviridae</taxon>
        <taxon>Bastillevirinae</taxon>
        <taxon>Agatevirus</taxon>
        <taxon>Agatevirus bobb</taxon>
    </lineage>
</organism>
<dbReference type="RefSeq" id="YP_009056508.1">
    <property type="nucleotide sequence ID" value="NC_024792.1"/>
</dbReference>
<sequence>MSSREKNKWDRSINKKFSDVRLTVVFTTTRGRMAYREGEPFYAFTEPFRDSHVVQVNCDYVHPLHMGLLKVCHHLEPAKPCDTTISSEDRVKEYQKESEFLVESYFPEDTSIFNHLSCFIERSIDSLQDMHNLLSRQVDIPRKKVSGLVPDEVIKMVEKVYLDGYEVIDLHKIKRKMD</sequence>
<dbReference type="EMBL" id="KM051843">
    <property type="protein sequence ID" value="AII28140.1"/>
    <property type="molecule type" value="Genomic_DNA"/>
</dbReference>
<accession>A0A076GDN9</accession>
<dbReference type="OrthoDB" id="21868at10239"/>
<evidence type="ECO:0000313" key="1">
    <source>
        <dbReference type="EMBL" id="AII28140.1"/>
    </source>
</evidence>
<dbReference type="GeneID" id="20283526"/>
<name>A0A076GDN9_9CAUD</name>
<dbReference type="KEGG" id="vg:20283526"/>
<proteinExistence type="predicted"/>